<evidence type="ECO:0000313" key="1">
    <source>
        <dbReference type="EMBL" id="KAJ0977238.1"/>
    </source>
</evidence>
<accession>A0A9D5HI39</accession>
<reference evidence="1" key="1">
    <citation type="submission" date="2021-03" db="EMBL/GenBank/DDBJ databases">
        <authorList>
            <person name="Li Z."/>
            <person name="Yang C."/>
        </authorList>
    </citation>
    <scope>NUCLEOTIDE SEQUENCE</scope>
    <source>
        <strain evidence="1">Dzin_1.0</strain>
        <tissue evidence="1">Leaf</tissue>
    </source>
</reference>
<sequence length="176" mass="20270">MFDMHRFLQGLKVMMQTSNQKWTSLEFSRGRYLSFGHLISVVHDLSRAMMVEGITSSFTFISIRDAGSRPSTWTTYWPPVVGDTLFTSKLRRNFLKIMEAETSGTINNPFVCPSLPFEVSKSLFIKALTFKPGCAIEANKVFHLKIVIYPFIIQEQLRLKTFKDHVLVVEQYSHLP</sequence>
<organism evidence="1 2">
    <name type="scientific">Dioscorea zingiberensis</name>
    <dbReference type="NCBI Taxonomy" id="325984"/>
    <lineage>
        <taxon>Eukaryota</taxon>
        <taxon>Viridiplantae</taxon>
        <taxon>Streptophyta</taxon>
        <taxon>Embryophyta</taxon>
        <taxon>Tracheophyta</taxon>
        <taxon>Spermatophyta</taxon>
        <taxon>Magnoliopsida</taxon>
        <taxon>Liliopsida</taxon>
        <taxon>Dioscoreales</taxon>
        <taxon>Dioscoreaceae</taxon>
        <taxon>Dioscorea</taxon>
    </lineage>
</organism>
<evidence type="ECO:0000313" key="2">
    <source>
        <dbReference type="Proteomes" id="UP001085076"/>
    </source>
</evidence>
<proteinExistence type="predicted"/>
<protein>
    <submittedName>
        <fullName evidence="1">Uncharacterized protein</fullName>
    </submittedName>
</protein>
<name>A0A9D5HI39_9LILI</name>
<keyword evidence="2" id="KW-1185">Reference proteome</keyword>
<gene>
    <name evidence="1" type="ORF">J5N97_012712</name>
</gene>
<dbReference type="Proteomes" id="UP001085076">
    <property type="component" value="Miscellaneous, Linkage group lg03"/>
</dbReference>
<dbReference type="AlphaFoldDB" id="A0A9D5HI39"/>
<comment type="caution">
    <text evidence="1">The sequence shown here is derived from an EMBL/GenBank/DDBJ whole genome shotgun (WGS) entry which is preliminary data.</text>
</comment>
<reference evidence="1" key="2">
    <citation type="journal article" date="2022" name="Hortic Res">
        <title>The genome of Dioscorea zingiberensis sheds light on the biosynthesis, origin and evolution of the medicinally important diosgenin saponins.</title>
        <authorList>
            <person name="Li Y."/>
            <person name="Tan C."/>
            <person name="Li Z."/>
            <person name="Guo J."/>
            <person name="Li S."/>
            <person name="Chen X."/>
            <person name="Wang C."/>
            <person name="Dai X."/>
            <person name="Yang H."/>
            <person name="Song W."/>
            <person name="Hou L."/>
            <person name="Xu J."/>
            <person name="Tong Z."/>
            <person name="Xu A."/>
            <person name="Yuan X."/>
            <person name="Wang W."/>
            <person name="Yang Q."/>
            <person name="Chen L."/>
            <person name="Sun Z."/>
            <person name="Wang K."/>
            <person name="Pan B."/>
            <person name="Chen J."/>
            <person name="Bao Y."/>
            <person name="Liu F."/>
            <person name="Qi X."/>
            <person name="Gang D.R."/>
            <person name="Wen J."/>
            <person name="Li J."/>
        </authorList>
    </citation>
    <scope>NUCLEOTIDE SEQUENCE</scope>
    <source>
        <strain evidence="1">Dzin_1.0</strain>
    </source>
</reference>
<dbReference type="EMBL" id="JAGGNH010000003">
    <property type="protein sequence ID" value="KAJ0977238.1"/>
    <property type="molecule type" value="Genomic_DNA"/>
</dbReference>